<keyword evidence="2" id="KW-1185">Reference proteome</keyword>
<accession>A0A916N3C3</accession>
<sequence length="241" mass="25318">MELVRAGKSGEGRGADGAGMECPATRTVVCVSGSASMPPALGRYMHAARGVLCIACAVRAAVRRAGTQAPGGSEAVVPVRQYKLADNRHFKAPRIFCWRLATPTVRQPDGDCDAACHGIGKSWASRDETVVPQGFPVCMSRLPVDSPAQKPGFCRASLPLGNARGMSRSGWRDQWIKALRGEPCATKRNHGVSSAKSMSLRGRHCAIPPAIGGLDGFPWKKPGAGVALMDEGITVQVSVSG</sequence>
<dbReference type="Proteomes" id="UP000672934">
    <property type="component" value="Unassembled WGS sequence"/>
</dbReference>
<name>A0A916N3C3_9BURK</name>
<protein>
    <submittedName>
        <fullName evidence="1">Uncharacterized protein</fullName>
    </submittedName>
</protein>
<proteinExistence type="predicted"/>
<dbReference type="AlphaFoldDB" id="A0A916N3C3"/>
<comment type="caution">
    <text evidence="1">The sequence shown here is derived from an EMBL/GenBank/DDBJ whole genome shotgun (WGS) entry which is preliminary data.</text>
</comment>
<reference evidence="1" key="1">
    <citation type="submission" date="2021-03" db="EMBL/GenBank/DDBJ databases">
        <authorList>
            <person name="Peeters C."/>
        </authorList>
    </citation>
    <scope>NUCLEOTIDE SEQUENCE</scope>
    <source>
        <strain evidence="1">LMG 31506</strain>
    </source>
</reference>
<gene>
    <name evidence="1" type="ORF">LMG31506_02223</name>
</gene>
<evidence type="ECO:0000313" key="1">
    <source>
        <dbReference type="EMBL" id="CAG2140183.1"/>
    </source>
</evidence>
<organism evidence="1 2">
    <name type="scientific">Cupriavidus yeoncheonensis</name>
    <dbReference type="NCBI Taxonomy" id="1462994"/>
    <lineage>
        <taxon>Bacteria</taxon>
        <taxon>Pseudomonadati</taxon>
        <taxon>Pseudomonadota</taxon>
        <taxon>Betaproteobacteria</taxon>
        <taxon>Burkholderiales</taxon>
        <taxon>Burkholderiaceae</taxon>
        <taxon>Cupriavidus</taxon>
    </lineage>
</organism>
<dbReference type="EMBL" id="CAJPUY010000007">
    <property type="protein sequence ID" value="CAG2140183.1"/>
    <property type="molecule type" value="Genomic_DNA"/>
</dbReference>
<evidence type="ECO:0000313" key="2">
    <source>
        <dbReference type="Proteomes" id="UP000672934"/>
    </source>
</evidence>